<comment type="caution">
    <text evidence="5">The sequence shown here is derived from an EMBL/GenBank/DDBJ whole genome shotgun (WGS) entry which is preliminary data.</text>
</comment>
<feature type="domain" description="Aminotransferase class I/classII large" evidence="4">
    <location>
        <begin position="31"/>
        <end position="381"/>
    </location>
</feature>
<dbReference type="Gene3D" id="3.40.640.10">
    <property type="entry name" value="Type I PLP-dependent aspartate aminotransferase-like (Major domain)"/>
    <property type="match status" value="1"/>
</dbReference>
<keyword evidence="2 5" id="KW-0032">Aminotransferase</keyword>
<evidence type="ECO:0000313" key="5">
    <source>
        <dbReference type="EMBL" id="HIZ79760.1"/>
    </source>
</evidence>
<dbReference type="GO" id="GO:0030170">
    <property type="term" value="F:pyridoxal phosphate binding"/>
    <property type="evidence" value="ECO:0007669"/>
    <property type="project" value="InterPro"/>
</dbReference>
<protein>
    <submittedName>
        <fullName evidence="5">Aminotransferase class I/II-fold pyridoxal phosphate-dependent enzyme</fullName>
    </submittedName>
</protein>
<evidence type="ECO:0000256" key="2">
    <source>
        <dbReference type="ARBA" id="ARBA00022576"/>
    </source>
</evidence>
<evidence type="ECO:0000256" key="1">
    <source>
        <dbReference type="ARBA" id="ARBA00001933"/>
    </source>
</evidence>
<name>A0A9D2K5D4_9FIRM</name>
<dbReference type="InterPro" id="IPR015421">
    <property type="entry name" value="PyrdxlP-dep_Trfase_major"/>
</dbReference>
<reference evidence="5" key="1">
    <citation type="journal article" date="2021" name="PeerJ">
        <title>Extensive microbial diversity within the chicken gut microbiome revealed by metagenomics and culture.</title>
        <authorList>
            <person name="Gilroy R."/>
            <person name="Ravi A."/>
            <person name="Getino M."/>
            <person name="Pursley I."/>
            <person name="Horton D.L."/>
            <person name="Alikhan N.F."/>
            <person name="Baker D."/>
            <person name="Gharbi K."/>
            <person name="Hall N."/>
            <person name="Watson M."/>
            <person name="Adriaenssens E.M."/>
            <person name="Foster-Nyarko E."/>
            <person name="Jarju S."/>
            <person name="Secka A."/>
            <person name="Antonio M."/>
            <person name="Oren A."/>
            <person name="Chaudhuri R.R."/>
            <person name="La Ragione R."/>
            <person name="Hildebrand F."/>
            <person name="Pallen M.J."/>
        </authorList>
    </citation>
    <scope>NUCLEOTIDE SEQUENCE</scope>
    <source>
        <strain evidence="5">ChiBcec1-1093</strain>
    </source>
</reference>
<dbReference type="Proteomes" id="UP000824101">
    <property type="component" value="Unassembled WGS sequence"/>
</dbReference>
<evidence type="ECO:0000256" key="3">
    <source>
        <dbReference type="ARBA" id="ARBA00022679"/>
    </source>
</evidence>
<dbReference type="InterPro" id="IPR004839">
    <property type="entry name" value="Aminotransferase_I/II_large"/>
</dbReference>
<dbReference type="PANTHER" id="PTHR42832">
    <property type="entry name" value="AMINO ACID AMINOTRANSFERASE"/>
    <property type="match status" value="1"/>
</dbReference>
<dbReference type="PANTHER" id="PTHR42832:SF3">
    <property type="entry name" value="L-GLUTAMINE--4-(METHYLSULFANYL)-2-OXOBUTANOATE AMINOTRANSFERASE"/>
    <property type="match status" value="1"/>
</dbReference>
<gene>
    <name evidence="5" type="ORF">IAA17_08240</name>
</gene>
<keyword evidence="3" id="KW-0808">Transferase</keyword>
<dbReference type="Gene3D" id="3.90.1150.10">
    <property type="entry name" value="Aspartate Aminotransferase, domain 1"/>
    <property type="match status" value="1"/>
</dbReference>
<dbReference type="AlphaFoldDB" id="A0A9D2K5D4"/>
<comment type="cofactor">
    <cofactor evidence="1">
        <name>pyridoxal 5'-phosphate</name>
        <dbReference type="ChEBI" id="CHEBI:597326"/>
    </cofactor>
</comment>
<sequence length="402" mass="44021">MKFAKRMDRFGEGVFSSLAEIRKQKEEKGETVIDLSIGAPNIPPAEHIRRALCEAAADEKNYVYAINDRPELLEAAAGWYERRYGVTLDPRTEICSVLGSQEGLAHIALSVIDEGDLVLVPSPCYPVFGDGPRIAGAQIWPMEQRKENGYVIRLEEIPEDVAEKARLMVVSYPNNPTTALAPDSFYEELVAFAKKYDIIVVHDNAYSELVFDGNSCGSFLRFPGAKDVGVEFNSLSKTYGMAGARTGFCLGNEQVISRLKLLKSNMDYGMFLPVQMAAIAALNGDQSCVEATREAYERRRDVLCDSFGKAGWFMEKPKATMFVWAPVPEGCGNSQEFAMELVEKAGVLVTPGSAFGKSGEGYVRLALVQDEETILQAAAALEKSGMFSGKDLDGAGKQNGER</sequence>
<dbReference type="InterPro" id="IPR015422">
    <property type="entry name" value="PyrdxlP-dep_Trfase_small"/>
</dbReference>
<dbReference type="SUPFAM" id="SSF53383">
    <property type="entry name" value="PLP-dependent transferases"/>
    <property type="match status" value="1"/>
</dbReference>
<organism evidence="5 6">
    <name type="scientific">Candidatus Lachnoclostridium stercorigallinarum</name>
    <dbReference type="NCBI Taxonomy" id="2838634"/>
    <lineage>
        <taxon>Bacteria</taxon>
        <taxon>Bacillati</taxon>
        <taxon>Bacillota</taxon>
        <taxon>Clostridia</taxon>
        <taxon>Lachnospirales</taxon>
        <taxon>Lachnospiraceae</taxon>
    </lineage>
</organism>
<dbReference type="Pfam" id="PF00155">
    <property type="entry name" value="Aminotran_1_2"/>
    <property type="match status" value="1"/>
</dbReference>
<accession>A0A9D2K5D4</accession>
<evidence type="ECO:0000259" key="4">
    <source>
        <dbReference type="Pfam" id="PF00155"/>
    </source>
</evidence>
<proteinExistence type="predicted"/>
<dbReference type="GO" id="GO:0008483">
    <property type="term" value="F:transaminase activity"/>
    <property type="evidence" value="ECO:0007669"/>
    <property type="project" value="UniProtKB-KW"/>
</dbReference>
<dbReference type="EMBL" id="DXBC01000128">
    <property type="protein sequence ID" value="HIZ79760.1"/>
    <property type="molecule type" value="Genomic_DNA"/>
</dbReference>
<dbReference type="InterPro" id="IPR050881">
    <property type="entry name" value="LL-DAP_aminotransferase"/>
</dbReference>
<dbReference type="CDD" id="cd00609">
    <property type="entry name" value="AAT_like"/>
    <property type="match status" value="1"/>
</dbReference>
<reference evidence="5" key="2">
    <citation type="submission" date="2021-04" db="EMBL/GenBank/DDBJ databases">
        <authorList>
            <person name="Gilroy R."/>
        </authorList>
    </citation>
    <scope>NUCLEOTIDE SEQUENCE</scope>
    <source>
        <strain evidence="5">ChiBcec1-1093</strain>
    </source>
</reference>
<dbReference type="InterPro" id="IPR015424">
    <property type="entry name" value="PyrdxlP-dep_Trfase"/>
</dbReference>
<evidence type="ECO:0000313" key="6">
    <source>
        <dbReference type="Proteomes" id="UP000824101"/>
    </source>
</evidence>